<dbReference type="Proteomes" id="UP000006671">
    <property type="component" value="Unassembled WGS sequence"/>
</dbReference>
<reference evidence="1 2" key="1">
    <citation type="journal article" date="2010" name="Cell">
        <title>The genome of Naegleria gruberi illuminates early eukaryotic versatility.</title>
        <authorList>
            <person name="Fritz-Laylin L.K."/>
            <person name="Prochnik S.E."/>
            <person name="Ginger M.L."/>
            <person name="Dacks J.B."/>
            <person name="Carpenter M.L."/>
            <person name="Field M.C."/>
            <person name="Kuo A."/>
            <person name="Paredez A."/>
            <person name="Chapman J."/>
            <person name="Pham J."/>
            <person name="Shu S."/>
            <person name="Neupane R."/>
            <person name="Cipriano M."/>
            <person name="Mancuso J."/>
            <person name="Tu H."/>
            <person name="Salamov A."/>
            <person name="Lindquist E."/>
            <person name="Shapiro H."/>
            <person name="Lucas S."/>
            <person name="Grigoriev I.V."/>
            <person name="Cande W.Z."/>
            <person name="Fulton C."/>
            <person name="Rokhsar D.S."/>
            <person name="Dawson S.C."/>
        </authorList>
    </citation>
    <scope>NUCLEOTIDE SEQUENCE [LARGE SCALE GENOMIC DNA]</scope>
    <source>
        <strain evidence="1 2">NEG-M</strain>
    </source>
</reference>
<dbReference type="InParanoid" id="D2VL77"/>
<dbReference type="VEuPathDB" id="AmoebaDB:NAEGRDRAFT_80364"/>
<dbReference type="RefSeq" id="XP_002675167.1">
    <property type="nucleotide sequence ID" value="XM_002675121.1"/>
</dbReference>
<gene>
    <name evidence="1" type="ORF">NAEGRDRAFT_80364</name>
</gene>
<dbReference type="EMBL" id="GG738879">
    <property type="protein sequence ID" value="EFC42423.1"/>
    <property type="molecule type" value="Genomic_DNA"/>
</dbReference>
<dbReference type="AlphaFoldDB" id="D2VL77"/>
<dbReference type="GeneID" id="8852000"/>
<organism evidence="2">
    <name type="scientific">Naegleria gruberi</name>
    <name type="common">Amoeba</name>
    <dbReference type="NCBI Taxonomy" id="5762"/>
    <lineage>
        <taxon>Eukaryota</taxon>
        <taxon>Discoba</taxon>
        <taxon>Heterolobosea</taxon>
        <taxon>Tetramitia</taxon>
        <taxon>Eutetramitia</taxon>
        <taxon>Vahlkampfiidae</taxon>
        <taxon>Naegleria</taxon>
    </lineage>
</organism>
<dbReference type="OMA" id="LNLQQDM"/>
<proteinExistence type="predicted"/>
<name>D2VL77_NAEGR</name>
<dbReference type="KEGG" id="ngr:NAEGRDRAFT_80364"/>
<dbReference type="OrthoDB" id="10252822at2759"/>
<protein>
    <submittedName>
        <fullName evidence="1">Predicted protein</fullName>
    </submittedName>
</protein>
<dbReference type="Gene3D" id="2.40.320.10">
    <property type="entry name" value="Hypothetical Protein Pfu-838710-001"/>
    <property type="match status" value="1"/>
</dbReference>
<accession>D2VL77</accession>
<evidence type="ECO:0000313" key="1">
    <source>
        <dbReference type="EMBL" id="EFC42423.1"/>
    </source>
</evidence>
<evidence type="ECO:0000313" key="2">
    <source>
        <dbReference type="Proteomes" id="UP000006671"/>
    </source>
</evidence>
<sequence>MYAAARRFTSSSTLASVYKAQSAKTLFAKNAKFSQHSNANKQLMSQVGMVQKAFSHDVEISVKFVYDDQNVVLELLKEHGGKVEQTSNINVTYFDNVPQDEVLPEAAEVAKDRPQTQERYTMTAKDSWLLKESTQDSIEWKCSYPNVEEGKTHLDQPLTARVPMYQEAIGEREIRRFLNLQQDMTAEARTGTKLPSLDEDLRKRLSIVPFAKIDYTETTVSVSPSINYANINVTLRDASFGYKLGTLKCSVQNISREMADDLGVHLLRLFESTKLNKLIQPHARSIVEEYLYRTRQGTHYKTLLEAGIRDDKLMDPETARNEINAMLEKQGKSPLAEPEEN</sequence>
<keyword evidence="2" id="KW-1185">Reference proteome</keyword>